<evidence type="ECO:0000259" key="2">
    <source>
        <dbReference type="Pfam" id="PF10180"/>
    </source>
</evidence>
<dbReference type="OrthoDB" id="10261563at2759"/>
<organism evidence="3 4">
    <name type="scientific">Taphrina deformans (strain PYCC 5710 / ATCC 11124 / CBS 356.35 / IMI 108563 / JCM 9778 / NBRC 8474)</name>
    <name type="common">Peach leaf curl fungus</name>
    <name type="synonym">Lalaria deformans</name>
    <dbReference type="NCBI Taxonomy" id="1097556"/>
    <lineage>
        <taxon>Eukaryota</taxon>
        <taxon>Fungi</taxon>
        <taxon>Dikarya</taxon>
        <taxon>Ascomycota</taxon>
        <taxon>Taphrinomycotina</taxon>
        <taxon>Taphrinomycetes</taxon>
        <taxon>Taphrinales</taxon>
        <taxon>Taphrinaceae</taxon>
        <taxon>Taphrina</taxon>
    </lineage>
</organism>
<feature type="region of interest" description="Disordered" evidence="1">
    <location>
        <begin position="164"/>
        <end position="237"/>
    </location>
</feature>
<dbReference type="EMBL" id="CAHR02000034">
    <property type="protein sequence ID" value="CCG81281.1"/>
    <property type="molecule type" value="Genomic_DNA"/>
</dbReference>
<accession>R4X7U6</accession>
<feature type="compositionally biased region" description="Basic residues" evidence="1">
    <location>
        <begin position="67"/>
        <end position="82"/>
    </location>
</feature>
<evidence type="ECO:0000256" key="1">
    <source>
        <dbReference type="SAM" id="MobiDB-lite"/>
    </source>
</evidence>
<dbReference type="InterPro" id="IPR019327">
    <property type="entry name" value="WKF"/>
</dbReference>
<proteinExistence type="predicted"/>
<feature type="compositionally biased region" description="Basic and acidic residues" evidence="1">
    <location>
        <begin position="164"/>
        <end position="186"/>
    </location>
</feature>
<feature type="region of interest" description="Disordered" evidence="1">
    <location>
        <begin position="30"/>
        <end position="91"/>
    </location>
</feature>
<reference evidence="3 4" key="1">
    <citation type="journal article" date="2013" name="MBio">
        <title>Genome sequencing of the plant pathogen Taphrina deformans, the causal agent of peach leaf curl.</title>
        <authorList>
            <person name="Cisse O.H."/>
            <person name="Almeida J.M.G.C.F."/>
            <person name="Fonseca A."/>
            <person name="Kumar A.A."/>
            <person name="Salojaervi J."/>
            <person name="Overmyer K."/>
            <person name="Hauser P.M."/>
            <person name="Pagni M."/>
        </authorList>
    </citation>
    <scope>NUCLEOTIDE SEQUENCE [LARGE SCALE GENOMIC DNA]</scope>
    <source>
        <strain evidence="4">PYCC 5710 / ATCC 11124 / CBS 356.35 / IMI 108563 / JCM 9778 / NBRC 8474</strain>
    </source>
</reference>
<comment type="caution">
    <text evidence="3">The sequence shown here is derived from an EMBL/GenBank/DDBJ whole genome shotgun (WGS) entry which is preliminary data.</text>
</comment>
<feature type="compositionally biased region" description="Basic and acidic residues" evidence="1">
    <location>
        <begin position="199"/>
        <end position="212"/>
    </location>
</feature>
<feature type="compositionally biased region" description="Low complexity" evidence="1">
    <location>
        <begin position="225"/>
        <end position="237"/>
    </location>
</feature>
<feature type="compositionally biased region" description="Acidic residues" evidence="1">
    <location>
        <begin position="187"/>
        <end position="198"/>
    </location>
</feature>
<protein>
    <recommendedName>
        <fullName evidence="2">WKF domain-containing protein</fullName>
    </recommendedName>
</protein>
<dbReference type="PANTHER" id="PTHR22306">
    <property type="entry name" value="CHROMOSOME 7 OPEN READING FRAME 50"/>
    <property type="match status" value="1"/>
</dbReference>
<evidence type="ECO:0000313" key="3">
    <source>
        <dbReference type="EMBL" id="CCG81281.1"/>
    </source>
</evidence>
<dbReference type="eggNOG" id="KOG4829">
    <property type="taxonomic scope" value="Eukaryota"/>
</dbReference>
<gene>
    <name evidence="3" type="ORF">TAPDE_001012</name>
</gene>
<sequence>MTTAEPAWKKFLKLKSDVPVAAANLADNSGLTGVKRKREALPPQKPNPSILKKPKDNPGEIAEKKARANKQKKKAKTKTKRSKKDEADSKAAQTAALEYLSLYCAARSEWKFSKPKQNYLLKNTYSDEMIPDDRFTNLLTYLHGLQGGARERCLETAEGLIDRYEKQQTGDNTPRAEESSEAKTDAENEEEVEDVTEDQFERAKSVKAKLTDDNEESAAVQAQESDSSTSDSDSSAE</sequence>
<name>R4X7U6_TAPDE</name>
<dbReference type="PANTHER" id="PTHR22306:SF2">
    <property type="entry name" value="CHROMOSOME 7 OPEN READING FRAME 50"/>
    <property type="match status" value="1"/>
</dbReference>
<dbReference type="VEuPathDB" id="FungiDB:TAPDE_001012"/>
<keyword evidence="4" id="KW-1185">Reference proteome</keyword>
<evidence type="ECO:0000313" key="4">
    <source>
        <dbReference type="Proteomes" id="UP000013776"/>
    </source>
</evidence>
<dbReference type="Proteomes" id="UP000013776">
    <property type="component" value="Unassembled WGS sequence"/>
</dbReference>
<feature type="compositionally biased region" description="Basic and acidic residues" evidence="1">
    <location>
        <begin position="53"/>
        <end position="66"/>
    </location>
</feature>
<dbReference type="Pfam" id="PF10180">
    <property type="entry name" value="WKF"/>
    <property type="match status" value="1"/>
</dbReference>
<dbReference type="AlphaFoldDB" id="R4X7U6"/>
<dbReference type="STRING" id="1097556.R4X7U6"/>
<feature type="domain" description="WKF" evidence="2">
    <location>
        <begin position="98"/>
        <end position="158"/>
    </location>
</feature>